<evidence type="ECO:0000256" key="3">
    <source>
        <dbReference type="ARBA" id="ARBA00022691"/>
    </source>
</evidence>
<name>I7A7K4_MELRP</name>
<proteinExistence type="predicted"/>
<evidence type="ECO:0000256" key="4">
    <source>
        <dbReference type="ARBA" id="ARBA00022723"/>
    </source>
</evidence>
<evidence type="ECO:0000256" key="1">
    <source>
        <dbReference type="ARBA" id="ARBA00001966"/>
    </source>
</evidence>
<comment type="cofactor">
    <cofactor evidence="1">
        <name>[4Fe-4S] cluster</name>
        <dbReference type="ChEBI" id="CHEBI:49883"/>
    </cofactor>
</comment>
<evidence type="ECO:0000256" key="2">
    <source>
        <dbReference type="ARBA" id="ARBA00022485"/>
    </source>
</evidence>
<dbReference type="Pfam" id="PF06968">
    <property type="entry name" value="BATS"/>
    <property type="match status" value="1"/>
</dbReference>
<keyword evidence="6" id="KW-0411">Iron-sulfur</keyword>
<dbReference type="GO" id="GO:0046872">
    <property type="term" value="F:metal ion binding"/>
    <property type="evidence" value="ECO:0007669"/>
    <property type="project" value="UniProtKB-KW"/>
</dbReference>
<dbReference type="PATRIC" id="fig|1191523.3.peg.2756"/>
<accession>I7A7K4</accession>
<feature type="domain" description="Radical SAM core" evidence="7">
    <location>
        <begin position="69"/>
        <end position="302"/>
    </location>
</feature>
<keyword evidence="3" id="KW-0949">S-adenosyl-L-methionine</keyword>
<dbReference type="InterPro" id="IPR024007">
    <property type="entry name" value="FeFe-hyd_mat_HydG"/>
</dbReference>
<evidence type="ECO:0000313" key="8">
    <source>
        <dbReference type="EMBL" id="AFN75851.1"/>
    </source>
</evidence>
<dbReference type="PANTHER" id="PTHR43583">
    <property type="entry name" value="2-IMINOACETATE SYNTHASE"/>
    <property type="match status" value="1"/>
</dbReference>
<keyword evidence="9" id="KW-1185">Reference proteome</keyword>
<keyword evidence="5" id="KW-0408">Iron</keyword>
<dbReference type="SFLD" id="SFLDS00029">
    <property type="entry name" value="Radical_SAM"/>
    <property type="match status" value="1"/>
</dbReference>
<dbReference type="SMART" id="SM00876">
    <property type="entry name" value="BATS"/>
    <property type="match status" value="1"/>
</dbReference>
<dbReference type="GO" id="GO:0042364">
    <property type="term" value="P:water-soluble vitamin biosynthetic process"/>
    <property type="evidence" value="ECO:0007669"/>
    <property type="project" value="UniProtKB-ARBA"/>
</dbReference>
<evidence type="ECO:0000259" key="7">
    <source>
        <dbReference type="PROSITE" id="PS51918"/>
    </source>
</evidence>
<dbReference type="InterPro" id="IPR010722">
    <property type="entry name" value="BATS_dom"/>
</dbReference>
<dbReference type="Proteomes" id="UP000009011">
    <property type="component" value="Chromosome"/>
</dbReference>
<dbReference type="PROSITE" id="PS51918">
    <property type="entry name" value="RADICAL_SAM"/>
    <property type="match status" value="1"/>
</dbReference>
<dbReference type="GO" id="GO:0044272">
    <property type="term" value="P:sulfur compound biosynthetic process"/>
    <property type="evidence" value="ECO:0007669"/>
    <property type="project" value="UniProtKB-ARBA"/>
</dbReference>
<dbReference type="RefSeq" id="WP_014857281.1">
    <property type="nucleotide sequence ID" value="NC_018178.1"/>
</dbReference>
<dbReference type="SFLD" id="SFLDG01081">
    <property type="entry name" value="cleavage_of_the_Ca-Cb_bond_in"/>
    <property type="match status" value="1"/>
</dbReference>
<dbReference type="Pfam" id="PF04055">
    <property type="entry name" value="Radical_SAM"/>
    <property type="match status" value="1"/>
</dbReference>
<dbReference type="GO" id="GO:0051539">
    <property type="term" value="F:4 iron, 4 sulfur cluster binding"/>
    <property type="evidence" value="ECO:0007669"/>
    <property type="project" value="UniProtKB-KW"/>
</dbReference>
<dbReference type="GO" id="GO:0003824">
    <property type="term" value="F:catalytic activity"/>
    <property type="evidence" value="ECO:0007669"/>
    <property type="project" value="InterPro"/>
</dbReference>
<dbReference type="CDD" id="cd01335">
    <property type="entry name" value="Radical_SAM"/>
    <property type="match status" value="1"/>
</dbReference>
<dbReference type="STRING" id="1191523.MROS_2621"/>
<dbReference type="NCBIfam" id="TIGR03955">
    <property type="entry name" value="rSAM_HydG"/>
    <property type="match status" value="1"/>
</dbReference>
<gene>
    <name evidence="8" type="ordered locus">MROS_2621</name>
</gene>
<dbReference type="InterPro" id="IPR034428">
    <property type="entry name" value="ThiH/NoCL/HydG-like"/>
</dbReference>
<evidence type="ECO:0000256" key="5">
    <source>
        <dbReference type="ARBA" id="ARBA00023004"/>
    </source>
</evidence>
<dbReference type="OrthoDB" id="9801120at2"/>
<reference evidence="8 9" key="1">
    <citation type="journal article" date="2013" name="PLoS ONE">
        <title>Genomic analysis of Melioribacter roseus, facultatively anaerobic organotrophic bacterium representing a novel deep lineage within Bacteriodetes/Chlorobi group.</title>
        <authorList>
            <person name="Kadnikov V.V."/>
            <person name="Mardanov A.V."/>
            <person name="Podosokorskaya O.A."/>
            <person name="Gavrilov S.N."/>
            <person name="Kublanov I.V."/>
            <person name="Beletsky A.V."/>
            <person name="Bonch-Osmolovskaya E.A."/>
            <person name="Ravin N.V."/>
        </authorList>
    </citation>
    <scope>NUCLEOTIDE SEQUENCE [LARGE SCALE GENOMIC DNA]</scope>
    <source>
        <strain evidence="9">JCM 17771 / P3M-2</strain>
    </source>
</reference>
<dbReference type="InterPro" id="IPR058240">
    <property type="entry name" value="rSAM_sf"/>
</dbReference>
<dbReference type="PANTHER" id="PTHR43583:SF2">
    <property type="entry name" value="THIAZOLE BIOSYNTHESIS PROTEIN"/>
    <property type="match status" value="1"/>
</dbReference>
<keyword evidence="4" id="KW-0479">Metal-binding</keyword>
<dbReference type="SFLD" id="SFLDG01060">
    <property type="entry name" value="BATS_domain_containing"/>
    <property type="match status" value="1"/>
</dbReference>
<dbReference type="InterPro" id="IPR007197">
    <property type="entry name" value="rSAM"/>
</dbReference>
<dbReference type="HOGENOM" id="CLU_046249_0_0_10"/>
<dbReference type="SFLD" id="SFLDF00319">
    <property type="entry name" value="Fe_hydrogenase_maturase_(HydG"/>
    <property type="match status" value="1"/>
</dbReference>
<protein>
    <submittedName>
        <fullName evidence="8">Thiamine biosynthesis protein ThiH</fullName>
    </submittedName>
</protein>
<organism evidence="8 9">
    <name type="scientific">Melioribacter roseus (strain DSM 23840 / JCM 17771 / VKM B-2668 / P3M-2)</name>
    <dbReference type="NCBI Taxonomy" id="1191523"/>
    <lineage>
        <taxon>Bacteria</taxon>
        <taxon>Pseudomonadati</taxon>
        <taxon>Ignavibacteriota</taxon>
        <taxon>Ignavibacteria</taxon>
        <taxon>Ignavibacteriales</taxon>
        <taxon>Melioribacteraceae</taxon>
        <taxon>Melioribacter</taxon>
    </lineage>
</organism>
<dbReference type="InterPro" id="IPR013785">
    <property type="entry name" value="Aldolase_TIM"/>
</dbReference>
<dbReference type="SUPFAM" id="SSF102114">
    <property type="entry name" value="Radical SAM enzymes"/>
    <property type="match status" value="1"/>
</dbReference>
<dbReference type="AlphaFoldDB" id="I7A7K4"/>
<dbReference type="Gene3D" id="3.20.20.70">
    <property type="entry name" value="Aldolase class I"/>
    <property type="match status" value="1"/>
</dbReference>
<sequence length="463" mass="52937">MEFIKEEYIQSLIEDKGLNDQSYQREIIEKAKNAKGLSLKESAALLNIEDRETLEELFHTAKEVKEKIYGNRLVLFAPLYITNICVNNCLYCAFRRDNKELKRKTLTLDEIREETEFLVKQGHKRILLVAGEHPKKPGLDFVGKAIDTMYKVHINGGNIRRINVNVAPLTVDEFKTLKSFGIGTYQCFQETYHYETYMKMHPDGPKRDFAWRLYSMDRALQAGIDDVGIGVLFGLTDYKFETLAMLSHAFNLDEKYGIGPHTISVPRLEPALNAPVSEKPPFAVDDLSFKKLVAVIRLAVPYTGIILSTRERPELRRELFNLGVSQISAGSRTSPGAYKESQESLEEHQMEQFQLGDHRSLDEVVRDCCQLGYLPSFCTACYRSSRTGDRFMELAKTGNIGKLCSPNAISTFKEYILEYASEETKKVALEFLLNEIEKLEEPTKNKTLKMVERVDAGERDVFF</sequence>
<dbReference type="KEGG" id="mro:MROS_2621"/>
<evidence type="ECO:0000256" key="6">
    <source>
        <dbReference type="ARBA" id="ARBA00023014"/>
    </source>
</evidence>
<keyword evidence="2" id="KW-0004">4Fe-4S</keyword>
<evidence type="ECO:0000313" key="9">
    <source>
        <dbReference type="Proteomes" id="UP000009011"/>
    </source>
</evidence>
<dbReference type="EMBL" id="CP003557">
    <property type="protein sequence ID" value="AFN75851.1"/>
    <property type="molecule type" value="Genomic_DNA"/>
</dbReference>
<dbReference type="eggNOG" id="COG0502">
    <property type="taxonomic scope" value="Bacteria"/>
</dbReference>